<feature type="domain" description="pPIWI-RE module N-terminal" evidence="2">
    <location>
        <begin position="17"/>
        <end position="361"/>
    </location>
</feature>
<dbReference type="Pfam" id="PF13032">
    <property type="entry name" value="RNaseH_pPIWI_RE"/>
    <property type="match status" value="1"/>
</dbReference>
<accession>A0AAX2CHL4</accession>
<dbReference type="InterPro" id="IPR040496">
    <property type="entry name" value="MID_pPIWI_RE"/>
</dbReference>
<evidence type="ECO:0000259" key="2">
    <source>
        <dbReference type="Pfam" id="PF13111"/>
    </source>
</evidence>
<dbReference type="InterPro" id="IPR024996">
    <property type="entry name" value="RNaseH_pPIWI_RE"/>
</dbReference>
<dbReference type="InterPro" id="IPR025085">
    <property type="entry name" value="pPIWI_RE_X"/>
</dbReference>
<name>A0AAX2CHL4_9BACI</name>
<reference evidence="4 5" key="1">
    <citation type="submission" date="2016-08" db="EMBL/GenBank/DDBJ databases">
        <authorList>
            <person name="Loux V."/>
            <person name="Rue O."/>
        </authorList>
    </citation>
    <scope>NUCLEOTIDE SEQUENCE [LARGE SCALE GENOMIC DNA]</scope>
    <source>
        <strain evidence="4 5">AFSSA_08CEB44bac</strain>
    </source>
</reference>
<feature type="domain" description="pPIWI-RE RNaseH" evidence="1">
    <location>
        <begin position="541"/>
        <end position="692"/>
    </location>
</feature>
<feature type="domain" description="Prokaryotic pPIWI-RE MID" evidence="3">
    <location>
        <begin position="428"/>
        <end position="513"/>
    </location>
</feature>
<dbReference type="AlphaFoldDB" id="A0AAX2CHL4"/>
<evidence type="ECO:0000259" key="3">
    <source>
        <dbReference type="Pfam" id="PF18157"/>
    </source>
</evidence>
<dbReference type="Proteomes" id="UP000242164">
    <property type="component" value="Unassembled WGS sequence"/>
</dbReference>
<comment type="caution">
    <text evidence="4">The sequence shown here is derived from an EMBL/GenBank/DDBJ whole genome shotgun (WGS) entry which is preliminary data.</text>
</comment>
<protein>
    <recommendedName>
        <fullName evidence="6">Translation initiation inhibitor</fullName>
    </recommendedName>
</protein>
<dbReference type="RefSeq" id="WP_087098745.1">
    <property type="nucleotide sequence ID" value="NZ_CP066179.1"/>
</dbReference>
<proteinExistence type="predicted"/>
<dbReference type="Pfam" id="PF13111">
    <property type="entry name" value="pPIWI_RE_X"/>
    <property type="match status" value="1"/>
</dbReference>
<sequence length="781" mass="93225">METIQLLAFKDVIDPLFEQTVFYVQWPKHWSSLLLEHNRPYELIKKFKLLNKRLYIMFSDILFIEHDPYKLAEDSLWIICLKPLSSEQLEYICRQWYAYIHNWKPTEMPGEVLLEWQPSAISKLSLLHDKKTFYIWVPALISHLFCERALHLSIGNKQYEEVPFYPLREQNRCEAMSEPIQDKKTKEYFSYIYRFELITRGIENMFLLKVSIGKRRFYQTANQYANYMIMKKRKGTVLVSNCHNEKDKFVTLKIEDARFGVNWSKAYRELQNVFMLKKQLDLVKIMQSPKKYIKGKRIRALVIYDENIFKVPGTKIKRGISRREKEVLLQAFHQRFPHCTYIPLCKNITINQNDELFPLYIREEMKEITLELWSSQRLTEIERILFEEGLILEKRANHSYILNSKPQIILNIVTYNPKIIKQHPYRMDYCHKYKEDRIQSVIRAISSIPIQSFQTSLSLIEVEKCDGREKIDPKQVIREAFARTNRISQFIERLDGEEIKKEHIVRAIFSLLEKIGFRKRSWESMHPSHTYVSLSIEEIYNNQFVPILSKINEGEIVYKLYGSHEWRDFTSILLNVSAHETFLPQPSKRNDIGIQFKKYITEELTAIAEEAKKENKQVYFLIDASMREYWIESLQNEHMDLHDLPYISEEFQSLSNVTAIRINNQYDVPNYIMPLEKECDETELYVDQSGLYYSVNIYPLNDTGWKEQRILEIVVLGAKQEERDQIAKIITYMCKMSIIPGERPFIPFPMQMVKLIKKYITDIDLWQSSDELDTDWLIENE</sequence>
<evidence type="ECO:0008006" key="6">
    <source>
        <dbReference type="Google" id="ProtNLM"/>
    </source>
</evidence>
<evidence type="ECO:0000313" key="4">
    <source>
        <dbReference type="EMBL" id="SCL92921.1"/>
    </source>
</evidence>
<gene>
    <name evidence="4" type="ORF">BCB44BAC_02151</name>
</gene>
<evidence type="ECO:0000313" key="5">
    <source>
        <dbReference type="Proteomes" id="UP000242164"/>
    </source>
</evidence>
<dbReference type="Pfam" id="PF18157">
    <property type="entry name" value="MID_pPIWI_RE"/>
    <property type="match status" value="1"/>
</dbReference>
<organism evidence="4 5">
    <name type="scientific">Bacillus cytotoxicus</name>
    <dbReference type="NCBI Taxonomy" id="580165"/>
    <lineage>
        <taxon>Bacteria</taxon>
        <taxon>Bacillati</taxon>
        <taxon>Bacillota</taxon>
        <taxon>Bacilli</taxon>
        <taxon>Bacillales</taxon>
        <taxon>Bacillaceae</taxon>
        <taxon>Bacillus</taxon>
        <taxon>Bacillus cereus group</taxon>
    </lineage>
</organism>
<evidence type="ECO:0000259" key="1">
    <source>
        <dbReference type="Pfam" id="PF13032"/>
    </source>
</evidence>
<dbReference type="EMBL" id="FMIK01000024">
    <property type="protein sequence ID" value="SCL92921.1"/>
    <property type="molecule type" value="Genomic_DNA"/>
</dbReference>